<name>A0A6P8I567_ACTTE</name>
<dbReference type="PROSITE" id="PS00479">
    <property type="entry name" value="ZF_DAG_PE_1"/>
    <property type="match status" value="1"/>
</dbReference>
<dbReference type="AlphaFoldDB" id="A0A6P8I567"/>
<dbReference type="PANTHER" id="PTHR45818:SF3">
    <property type="entry name" value="PROTEIN VAV"/>
    <property type="match status" value="1"/>
</dbReference>
<dbReference type="Pfam" id="PF07653">
    <property type="entry name" value="SH3_2"/>
    <property type="match status" value="1"/>
</dbReference>
<keyword evidence="4 5" id="KW-0727">SH2 domain</keyword>
<protein>
    <submittedName>
        <fullName evidence="15">Protein vav-like isoform X1</fullName>
    </submittedName>
</protein>
<dbReference type="InterPro" id="IPR001715">
    <property type="entry name" value="CH_dom"/>
</dbReference>
<evidence type="ECO:0000259" key="12">
    <source>
        <dbReference type="PROSITE" id="PS50021"/>
    </source>
</evidence>
<dbReference type="FunCoup" id="A0A6P8I567">
    <property type="interactions" value="2044"/>
</dbReference>
<dbReference type="InterPro" id="IPR036872">
    <property type="entry name" value="CH_dom_sf"/>
</dbReference>
<dbReference type="Pfam" id="PF00621">
    <property type="entry name" value="RhoGEF"/>
    <property type="match status" value="1"/>
</dbReference>
<feature type="domain" description="SH2" evidence="8">
    <location>
        <begin position="786"/>
        <end position="875"/>
    </location>
</feature>
<evidence type="ECO:0000259" key="13">
    <source>
        <dbReference type="PROSITE" id="PS50081"/>
    </source>
</evidence>
<dbReference type="SMART" id="SM00325">
    <property type="entry name" value="RhoGEF"/>
    <property type="match status" value="1"/>
</dbReference>
<evidence type="ECO:0000256" key="5">
    <source>
        <dbReference type="PROSITE-ProRule" id="PRU00191"/>
    </source>
</evidence>
<dbReference type="CDD" id="cd00160">
    <property type="entry name" value="RhoGEF"/>
    <property type="match status" value="1"/>
</dbReference>
<dbReference type="GO" id="GO:0008270">
    <property type="term" value="F:zinc ion binding"/>
    <property type="evidence" value="ECO:0007669"/>
    <property type="project" value="UniProtKB-KW"/>
</dbReference>
<proteinExistence type="predicted"/>
<evidence type="ECO:0000256" key="6">
    <source>
        <dbReference type="PROSITE-ProRule" id="PRU00192"/>
    </source>
</evidence>
<dbReference type="SUPFAM" id="SSF55550">
    <property type="entry name" value="SH2 domain"/>
    <property type="match status" value="1"/>
</dbReference>
<feature type="region of interest" description="Disordered" evidence="7">
    <location>
        <begin position="732"/>
        <end position="761"/>
    </location>
</feature>
<dbReference type="PANTHER" id="PTHR45818">
    <property type="entry name" value="PROTEIN VAV"/>
    <property type="match status" value="1"/>
</dbReference>
<dbReference type="InterPro" id="IPR036028">
    <property type="entry name" value="SH3-like_dom_sf"/>
</dbReference>
<dbReference type="Gene3D" id="2.30.30.40">
    <property type="entry name" value="SH3 Domains"/>
    <property type="match status" value="2"/>
</dbReference>
<sequence>MEVHRIRSASGRSTGREVEEWKMARDWMLKVDILLPSKAADINSTLFDFAQSLRDGVLLCQLANALEPGAVKDINTKSQMSQFMCLKNIRSFLMACTQNFCITNDDLFDAIGLYDVSDFAKVVHTLSKLSNTPQALSRKVEPFAPSHLAHDNVEMHEEEDIYSNLEEIALRRDITDEENPYDSVNIEEDDKIYEDLLSIQNIPKPTRQSSQEEKRKYVISELLETEKGYVEALRMIVMTFIYNPKLKVMLHPHDKGIIFINIEELQTIHVKFLARLERACNNEVGANIGKVFIDAKDDFLKYGNYCARMPDAQTHIDELSRRDAKIKDTLEDCQRRAKSKFSLRSLLVVPFQRVLKYPLLIQHLLKETKGNHPDKAMLEKAQECIQDVATFINQVKRDDENQKTVRDIQNSLTSEVGEDLEKFGRLMKDGEVQVKIGDRPPKKRHAFLFDRALIICKHKGDTYHHKATLFLDYFELQENYTFGPGRGKFLHGWSMKGETPESERNSCSLYAKTLDMKDKWVNEIKRAMDNLKLPGIDQRKHKFDLYTFGNATYCSICQKLLWGLIHQGYKCSRCDTACHKDCITKCNPCRKNTQDKQFSGISPFQPMRPGMGKGAISGGQTLSPEPERRPRKISAPPRIGVADFSSKPATLVKQFSTPTSPTDWLHSRDRPPYKTNDIVIATSNFQGMAPGGRPSLNLAVGDEVEVMNQSDPEWWEGRSSRTGSVGYFLRSHVAEKEENTDRNRRKSQRSSKRGHKYEEHTLMEETPENISAAPEDMNAELLQYAWFVGKMDRATAERELSQRSDGTFLVRESVNREGEYALSVRFRVSTKHIKIPYDGSFCLTQAKVFTSITELIQYYRDNTLGVSFPGLDTTLRCGINEELEQEGLGWAKALYPYTARNSKEISIQKNSKILILNKDGDWWKGECDGQVGYFPSNYVEEIKE</sequence>
<dbReference type="Proteomes" id="UP000515163">
    <property type="component" value="Unplaced"/>
</dbReference>
<dbReference type="SMART" id="SM00233">
    <property type="entry name" value="PH"/>
    <property type="match status" value="1"/>
</dbReference>
<evidence type="ECO:0000256" key="3">
    <source>
        <dbReference type="ARBA" id="ARBA00022771"/>
    </source>
</evidence>
<evidence type="ECO:0000313" key="14">
    <source>
        <dbReference type="Proteomes" id="UP000515163"/>
    </source>
</evidence>
<organism evidence="14 15">
    <name type="scientific">Actinia tenebrosa</name>
    <name type="common">Australian red waratah sea anemone</name>
    <dbReference type="NCBI Taxonomy" id="6105"/>
    <lineage>
        <taxon>Eukaryota</taxon>
        <taxon>Metazoa</taxon>
        <taxon>Cnidaria</taxon>
        <taxon>Anthozoa</taxon>
        <taxon>Hexacorallia</taxon>
        <taxon>Actiniaria</taxon>
        <taxon>Actiniidae</taxon>
        <taxon>Actinia</taxon>
    </lineage>
</organism>
<keyword evidence="3" id="KW-0863">Zinc-finger</keyword>
<feature type="domain" description="PH" evidence="10">
    <location>
        <begin position="419"/>
        <end position="529"/>
    </location>
</feature>
<evidence type="ECO:0000256" key="7">
    <source>
        <dbReference type="SAM" id="MobiDB-lite"/>
    </source>
</evidence>
<dbReference type="PROSITE" id="PS50003">
    <property type="entry name" value="PH_DOMAIN"/>
    <property type="match status" value="1"/>
</dbReference>
<accession>A0A6P8I567</accession>
<dbReference type="InterPro" id="IPR000219">
    <property type="entry name" value="DH_dom"/>
</dbReference>
<dbReference type="CDD" id="cd20810">
    <property type="entry name" value="C1_VAV"/>
    <property type="match status" value="1"/>
</dbReference>
<feature type="compositionally biased region" description="Basic and acidic residues" evidence="7">
    <location>
        <begin position="732"/>
        <end position="742"/>
    </location>
</feature>
<dbReference type="SMART" id="SM00326">
    <property type="entry name" value="SH3"/>
    <property type="match status" value="2"/>
</dbReference>
<dbReference type="Gene3D" id="1.10.418.10">
    <property type="entry name" value="Calponin-like domain"/>
    <property type="match status" value="1"/>
</dbReference>
<dbReference type="InterPro" id="IPR001849">
    <property type="entry name" value="PH_domain"/>
</dbReference>
<dbReference type="Pfam" id="PF00018">
    <property type="entry name" value="SH3_1"/>
    <property type="match status" value="1"/>
</dbReference>
<feature type="domain" description="DH" evidence="11">
    <location>
        <begin position="214"/>
        <end position="395"/>
    </location>
</feature>
<evidence type="ECO:0000259" key="9">
    <source>
        <dbReference type="PROSITE" id="PS50002"/>
    </source>
</evidence>
<dbReference type="PROSITE" id="PS50010">
    <property type="entry name" value="DH_2"/>
    <property type="match status" value="1"/>
</dbReference>
<dbReference type="PRINTS" id="PR00452">
    <property type="entry name" value="SH3DOMAIN"/>
</dbReference>
<dbReference type="RefSeq" id="XP_031563063.1">
    <property type="nucleotide sequence ID" value="XM_031707203.1"/>
</dbReference>
<keyword evidence="3" id="KW-0862">Zinc</keyword>
<evidence type="ECO:0000259" key="8">
    <source>
        <dbReference type="PROSITE" id="PS50001"/>
    </source>
</evidence>
<keyword evidence="1 6" id="KW-0728">SH3 domain</keyword>
<dbReference type="CDD" id="cd21201">
    <property type="entry name" value="CH_VAV"/>
    <property type="match status" value="1"/>
</dbReference>
<reference evidence="15" key="1">
    <citation type="submission" date="2025-08" db="UniProtKB">
        <authorList>
            <consortium name="RefSeq"/>
        </authorList>
    </citation>
    <scope>IDENTIFICATION</scope>
    <source>
        <tissue evidence="15">Tentacle</tissue>
    </source>
</reference>
<feature type="domain" description="SH3" evidence="9">
    <location>
        <begin position="886"/>
        <end position="944"/>
    </location>
</feature>
<dbReference type="KEGG" id="aten:116298673"/>
<dbReference type="InterPro" id="IPR001452">
    <property type="entry name" value="SH3_domain"/>
</dbReference>
<dbReference type="Gene3D" id="1.20.900.10">
    <property type="entry name" value="Dbl homology (DH) domain"/>
    <property type="match status" value="1"/>
</dbReference>
<dbReference type="GeneID" id="116298673"/>
<dbReference type="PRINTS" id="PR00401">
    <property type="entry name" value="SH2DOMAIN"/>
</dbReference>
<dbReference type="GO" id="GO:0016477">
    <property type="term" value="P:cell migration"/>
    <property type="evidence" value="ECO:0007669"/>
    <property type="project" value="TreeGrafter"/>
</dbReference>
<keyword evidence="14" id="KW-1185">Reference proteome</keyword>
<dbReference type="OrthoDB" id="5340910at2759"/>
<dbReference type="GO" id="GO:0005085">
    <property type="term" value="F:guanyl-nucleotide exchange factor activity"/>
    <property type="evidence" value="ECO:0007669"/>
    <property type="project" value="UniProtKB-KW"/>
</dbReference>
<feature type="domain" description="SH3" evidence="9">
    <location>
        <begin position="674"/>
        <end position="738"/>
    </location>
</feature>
<dbReference type="PROSITE" id="PS50001">
    <property type="entry name" value="SH2"/>
    <property type="match status" value="1"/>
</dbReference>
<dbReference type="InterPro" id="IPR002219">
    <property type="entry name" value="PKC_DAG/PE"/>
</dbReference>
<dbReference type="SUPFAM" id="SSF50044">
    <property type="entry name" value="SH3-domain"/>
    <property type="match status" value="1"/>
</dbReference>
<dbReference type="PROSITE" id="PS50021">
    <property type="entry name" value="CH"/>
    <property type="match status" value="1"/>
</dbReference>
<evidence type="ECO:0000259" key="11">
    <source>
        <dbReference type="PROSITE" id="PS50010"/>
    </source>
</evidence>
<keyword evidence="2" id="KW-0344">Guanine-nucleotide releasing factor</keyword>
<dbReference type="PROSITE" id="PS50002">
    <property type="entry name" value="SH3"/>
    <property type="match status" value="2"/>
</dbReference>
<dbReference type="SMART" id="SM00033">
    <property type="entry name" value="CH"/>
    <property type="match status" value="1"/>
</dbReference>
<dbReference type="InParanoid" id="A0A6P8I567"/>
<dbReference type="Gene3D" id="3.30.505.10">
    <property type="entry name" value="SH2 domain"/>
    <property type="match status" value="1"/>
</dbReference>
<feature type="compositionally biased region" description="Basic residues" evidence="7">
    <location>
        <begin position="743"/>
        <end position="755"/>
    </location>
</feature>
<dbReference type="SMART" id="SM00109">
    <property type="entry name" value="C1"/>
    <property type="match status" value="1"/>
</dbReference>
<gene>
    <name evidence="15" type="primary">LOC116298673</name>
</gene>
<dbReference type="InterPro" id="IPR000980">
    <property type="entry name" value="SH2"/>
</dbReference>
<dbReference type="SUPFAM" id="SSF50729">
    <property type="entry name" value="PH domain-like"/>
    <property type="match status" value="1"/>
</dbReference>
<dbReference type="Pfam" id="PF00017">
    <property type="entry name" value="SH2"/>
    <property type="match status" value="1"/>
</dbReference>
<evidence type="ECO:0000313" key="15">
    <source>
        <dbReference type="RefSeq" id="XP_031563063.1"/>
    </source>
</evidence>
<dbReference type="InterPro" id="IPR055251">
    <property type="entry name" value="SOS1_NGEF_PH"/>
</dbReference>
<evidence type="ECO:0000256" key="4">
    <source>
        <dbReference type="ARBA" id="ARBA00022999"/>
    </source>
</evidence>
<dbReference type="InterPro" id="IPR036860">
    <property type="entry name" value="SH2_dom_sf"/>
</dbReference>
<dbReference type="PROSITE" id="PS50081">
    <property type="entry name" value="ZF_DAG_PE_2"/>
    <property type="match status" value="1"/>
</dbReference>
<evidence type="ECO:0000256" key="1">
    <source>
        <dbReference type="ARBA" id="ARBA00022443"/>
    </source>
</evidence>
<dbReference type="SUPFAM" id="SSF48065">
    <property type="entry name" value="DBL homology domain (DH-domain)"/>
    <property type="match status" value="1"/>
</dbReference>
<dbReference type="InterPro" id="IPR011993">
    <property type="entry name" value="PH-like_dom_sf"/>
</dbReference>
<dbReference type="SMART" id="SM00252">
    <property type="entry name" value="SH2"/>
    <property type="match status" value="1"/>
</dbReference>
<dbReference type="GO" id="GO:0005737">
    <property type="term" value="C:cytoplasm"/>
    <property type="evidence" value="ECO:0007669"/>
    <property type="project" value="TreeGrafter"/>
</dbReference>
<evidence type="ECO:0000256" key="2">
    <source>
        <dbReference type="ARBA" id="ARBA00022658"/>
    </source>
</evidence>
<feature type="domain" description="Phorbol-ester/DAG-type" evidence="13">
    <location>
        <begin position="540"/>
        <end position="589"/>
    </location>
</feature>
<dbReference type="InterPro" id="IPR035899">
    <property type="entry name" value="DBL_dom_sf"/>
</dbReference>
<dbReference type="SUPFAM" id="SSF47576">
    <property type="entry name" value="Calponin-homology domain, CH-domain"/>
    <property type="match status" value="1"/>
</dbReference>
<dbReference type="Gene3D" id="2.30.29.30">
    <property type="entry name" value="Pleckstrin-homology domain (PH domain)/Phosphotyrosine-binding domain (PTB)"/>
    <property type="match status" value="1"/>
</dbReference>
<feature type="domain" description="Calponin-homology (CH)" evidence="12">
    <location>
        <begin position="18"/>
        <end position="134"/>
    </location>
</feature>
<dbReference type="Pfam" id="PF22697">
    <property type="entry name" value="SOS1_NGEF_PH"/>
    <property type="match status" value="1"/>
</dbReference>
<dbReference type="Gene3D" id="3.30.60.20">
    <property type="match status" value="1"/>
</dbReference>
<keyword evidence="3" id="KW-0479">Metal-binding</keyword>
<dbReference type="Pfam" id="PF00307">
    <property type="entry name" value="CH"/>
    <property type="match status" value="1"/>
</dbReference>
<evidence type="ECO:0000259" key="10">
    <source>
        <dbReference type="PROSITE" id="PS50003"/>
    </source>
</evidence>
<feature type="region of interest" description="Disordered" evidence="7">
    <location>
        <begin position="615"/>
        <end position="640"/>
    </location>
</feature>
<dbReference type="Pfam" id="PF00130">
    <property type="entry name" value="C1_1"/>
    <property type="match status" value="1"/>
</dbReference>